<dbReference type="Pfam" id="PF02275">
    <property type="entry name" value="CBAH"/>
    <property type="match status" value="1"/>
</dbReference>
<evidence type="ECO:0000313" key="4">
    <source>
        <dbReference type="EMBL" id="MCC9628565.1"/>
    </source>
</evidence>
<gene>
    <name evidence="4" type="ORF">LOC68_09165</name>
</gene>
<comment type="caution">
    <text evidence="4">The sequence shown here is derived from an EMBL/GenBank/DDBJ whole genome shotgun (WGS) entry which is preliminary data.</text>
</comment>
<dbReference type="SUPFAM" id="SSF56235">
    <property type="entry name" value="N-terminal nucleophile aminohydrolases (Ntn hydrolases)"/>
    <property type="match status" value="1"/>
</dbReference>
<dbReference type="PANTHER" id="PTHR35527">
    <property type="entry name" value="CHOLOYLGLYCINE HYDROLASE"/>
    <property type="match status" value="1"/>
</dbReference>
<keyword evidence="5" id="KW-1185">Reference proteome</keyword>
<name>A0A9X1MLP9_9BACT</name>
<dbReference type="InterPro" id="IPR029055">
    <property type="entry name" value="Ntn_hydrolases_N"/>
</dbReference>
<dbReference type="CDD" id="cd00542">
    <property type="entry name" value="Ntn_PVA"/>
    <property type="match status" value="1"/>
</dbReference>
<comment type="similarity">
    <text evidence="1">Belongs to the peptidase C59 family.</text>
</comment>
<dbReference type="Proteomes" id="UP001139103">
    <property type="component" value="Unassembled WGS sequence"/>
</dbReference>
<accession>A0A9X1MLP9</accession>
<dbReference type="EMBL" id="JAJKFT010000004">
    <property type="protein sequence ID" value="MCC9628565.1"/>
    <property type="molecule type" value="Genomic_DNA"/>
</dbReference>
<dbReference type="AlphaFoldDB" id="A0A9X1MLP9"/>
<protein>
    <submittedName>
        <fullName evidence="4">Choloylglycine hydrolase family protein</fullName>
    </submittedName>
</protein>
<dbReference type="InterPro" id="IPR029132">
    <property type="entry name" value="CBAH/NAAA_C"/>
</dbReference>
<dbReference type="RefSeq" id="WP_230217948.1">
    <property type="nucleotide sequence ID" value="NZ_JAJKFT010000004.1"/>
</dbReference>
<evidence type="ECO:0000256" key="1">
    <source>
        <dbReference type="ARBA" id="ARBA00006625"/>
    </source>
</evidence>
<evidence type="ECO:0000313" key="5">
    <source>
        <dbReference type="Proteomes" id="UP001139103"/>
    </source>
</evidence>
<feature type="domain" description="Choloylglycine hydrolase/NAAA C-terminal" evidence="3">
    <location>
        <begin position="29"/>
        <end position="342"/>
    </location>
</feature>
<reference evidence="4" key="1">
    <citation type="submission" date="2021-11" db="EMBL/GenBank/DDBJ databases">
        <title>Genome sequence.</title>
        <authorList>
            <person name="Sun Q."/>
        </authorList>
    </citation>
    <scope>NUCLEOTIDE SEQUENCE</scope>
    <source>
        <strain evidence="4">JC732</strain>
    </source>
</reference>
<organism evidence="4 5">
    <name type="scientific">Blastopirellula sediminis</name>
    <dbReference type="NCBI Taxonomy" id="2894196"/>
    <lineage>
        <taxon>Bacteria</taxon>
        <taxon>Pseudomonadati</taxon>
        <taxon>Planctomycetota</taxon>
        <taxon>Planctomycetia</taxon>
        <taxon>Pirellulales</taxon>
        <taxon>Pirellulaceae</taxon>
        <taxon>Blastopirellula</taxon>
    </lineage>
</organism>
<evidence type="ECO:0000259" key="3">
    <source>
        <dbReference type="Pfam" id="PF02275"/>
    </source>
</evidence>
<sequence length="368" mass="40286">MKTQFRTFARVGIVATLLMTLIAQPLSACTGLRLISADGGTVIGRTMEFGFDLQSKALVVPAGVRLRNTLTDPSQGMSYDAKYGFVGANVLGFEMIVDGVNDQGLYVGSFYFPGYAGYATLGPDNQDRALAPEDYGMWLLANCATVAEVKQRYNEVVLVDRPIEQLGGKNFDGHFVVHDHTGASVVIEPIDGGLRIYDNPLGVITNSPTFDWHMTNLRNYINLSVSNVPAVKMEDIQLSGFGQGSGLHGLPGDSTPPSRFVRAVAYSQAANQLKTTEETVNQVFHLMNAFDIPVGSIREKDGSTVTEDYTLWTTVSDLKNVRWLFRTYGDQTIRCIDVRKATKEAGDKIQVIEMKSTQPIADISTDFS</sequence>
<dbReference type="Gene3D" id="3.60.60.10">
    <property type="entry name" value="Penicillin V Acylase, Chain A"/>
    <property type="match status" value="1"/>
</dbReference>
<dbReference type="InterPro" id="IPR052193">
    <property type="entry name" value="Peptidase_C59"/>
</dbReference>
<evidence type="ECO:0000256" key="2">
    <source>
        <dbReference type="ARBA" id="ARBA00022801"/>
    </source>
</evidence>
<keyword evidence="2 4" id="KW-0378">Hydrolase</keyword>
<dbReference type="PANTHER" id="PTHR35527:SF2">
    <property type="entry name" value="HYDROLASE"/>
    <property type="match status" value="1"/>
</dbReference>
<dbReference type="GO" id="GO:0016787">
    <property type="term" value="F:hydrolase activity"/>
    <property type="evidence" value="ECO:0007669"/>
    <property type="project" value="UniProtKB-KW"/>
</dbReference>
<proteinExistence type="inferred from homology"/>